<comment type="function">
    <text evidence="9">Sigma factors are initiation factors that promote the attachment of RNA polymerase to specific initiation sites and are then released.</text>
</comment>
<evidence type="ECO:0000259" key="11">
    <source>
        <dbReference type="Pfam" id="PF04552"/>
    </source>
</evidence>
<dbReference type="GO" id="GO:0001216">
    <property type="term" value="F:DNA-binding transcription activator activity"/>
    <property type="evidence" value="ECO:0007669"/>
    <property type="project" value="InterPro"/>
</dbReference>
<keyword evidence="14" id="KW-1185">Reference proteome</keyword>
<keyword evidence="3 9" id="KW-0808">Transferase</keyword>
<keyword evidence="8 9" id="KW-0804">Transcription</keyword>
<dbReference type="GO" id="GO:0006352">
    <property type="term" value="P:DNA-templated transcription initiation"/>
    <property type="evidence" value="ECO:0007669"/>
    <property type="project" value="InterPro"/>
</dbReference>
<protein>
    <recommendedName>
        <fullName evidence="9">RNA polymerase sigma-54 factor</fullName>
    </recommendedName>
</protein>
<dbReference type="InterPro" id="IPR007046">
    <property type="entry name" value="RNA_pol_sigma_54_core-bd"/>
</dbReference>
<dbReference type="EMBL" id="CYHH01000009">
    <property type="protein sequence ID" value="CUB07625.1"/>
    <property type="molecule type" value="Genomic_DNA"/>
</dbReference>
<dbReference type="OrthoDB" id="5288181at2"/>
<evidence type="ECO:0000256" key="5">
    <source>
        <dbReference type="ARBA" id="ARBA00023015"/>
    </source>
</evidence>
<evidence type="ECO:0000256" key="3">
    <source>
        <dbReference type="ARBA" id="ARBA00022679"/>
    </source>
</evidence>
<dbReference type="PIRSF" id="PIRSF000774">
    <property type="entry name" value="RpoN"/>
    <property type="match status" value="1"/>
</dbReference>
<dbReference type="PANTHER" id="PTHR32248:SF4">
    <property type="entry name" value="RNA POLYMERASE SIGMA-54 FACTOR"/>
    <property type="match status" value="1"/>
</dbReference>
<keyword evidence="4 9" id="KW-0548">Nucleotidyltransferase</keyword>
<keyword evidence="5 9" id="KW-0805">Transcription regulation</keyword>
<organism evidence="13 14">
    <name type="scientific">Tepidiphilus thermophilus</name>
    <dbReference type="NCBI Taxonomy" id="876478"/>
    <lineage>
        <taxon>Bacteria</taxon>
        <taxon>Pseudomonadati</taxon>
        <taxon>Pseudomonadota</taxon>
        <taxon>Hydrogenophilia</taxon>
        <taxon>Hydrogenophilales</taxon>
        <taxon>Hydrogenophilaceae</taxon>
        <taxon>Tepidiphilus</taxon>
    </lineage>
</organism>
<name>A0A0K6IWY5_9PROT</name>
<evidence type="ECO:0000256" key="10">
    <source>
        <dbReference type="SAM" id="MobiDB-lite"/>
    </source>
</evidence>
<dbReference type="Pfam" id="PF04963">
    <property type="entry name" value="Sigma54_CBD"/>
    <property type="match status" value="1"/>
</dbReference>
<comment type="similarity">
    <text evidence="1 9">Belongs to the sigma-54 factor family.</text>
</comment>
<evidence type="ECO:0000256" key="4">
    <source>
        <dbReference type="ARBA" id="ARBA00022695"/>
    </source>
</evidence>
<evidence type="ECO:0000313" key="13">
    <source>
        <dbReference type="EMBL" id="CUB07625.1"/>
    </source>
</evidence>
<dbReference type="PROSITE" id="PS50044">
    <property type="entry name" value="SIGMA54_3"/>
    <property type="match status" value="1"/>
</dbReference>
<dbReference type="PANTHER" id="PTHR32248">
    <property type="entry name" value="RNA POLYMERASE SIGMA-54 FACTOR"/>
    <property type="match status" value="1"/>
</dbReference>
<dbReference type="AlphaFoldDB" id="A0A0K6IWY5"/>
<proteinExistence type="inferred from homology"/>
<dbReference type="Pfam" id="PF00309">
    <property type="entry name" value="Sigma54_AID"/>
    <property type="match status" value="1"/>
</dbReference>
<sequence>MSLEPRLNLRPSATLALSPQMAQALKLLTLSAVELQQTIAEALQANPLLEVAETDEEPSEDGALPAADEGEEAEDWQAQLLERPDAAPTDEEGGESLPSPEHGTEEPPGASEADVFGDEFPWPEARSAREDDEAPDFTEWHAAATDLHHYLHEQAALTPLAERDRALVAFMIEALDDDGYLHEDLDELLATIPPELEVGREDLETALKLIQSFDPPGVGARDLGECLRLQLRERPDTPARRLAERLASEALELLARKDYAAIKRRYGCDDALLREALALIAALDPHPGSRIGGEPPAYVIPDVIVRRRDGRWQAELNPAVAPRLTLNQRYAQILGERREGTEALRERLAEAKNLIRQLEQRGRTILRVAQEIVERQQDFFAHGEAAMKPLTLRTLAEALGLHESTISRVTQGKYLQCPRGVFEFRHFFGSGIAGEDGEIASATAIRARLRELIEREDHKKPLSDARLAELLAAEGIPIARRTVAKYREQLQIPPANRRKAL</sequence>
<dbReference type="InterPro" id="IPR000394">
    <property type="entry name" value="RNA_pol_sigma_54"/>
</dbReference>
<dbReference type="PROSITE" id="PS00717">
    <property type="entry name" value="SIGMA54_1"/>
    <property type="match status" value="1"/>
</dbReference>
<dbReference type="InterPro" id="IPR007634">
    <property type="entry name" value="RNA_pol_sigma_54_DNA-bd"/>
</dbReference>
<evidence type="ECO:0000256" key="7">
    <source>
        <dbReference type="ARBA" id="ARBA00023125"/>
    </source>
</evidence>
<dbReference type="PROSITE" id="PS00718">
    <property type="entry name" value="SIGMA54_2"/>
    <property type="match status" value="1"/>
</dbReference>
<reference evidence="14" key="1">
    <citation type="submission" date="2015-08" db="EMBL/GenBank/DDBJ databases">
        <authorList>
            <person name="Babu N.S."/>
            <person name="Beckwith C.J."/>
            <person name="Beseler K.G."/>
            <person name="Brison A."/>
            <person name="Carone J.V."/>
            <person name="Caskin T.P."/>
            <person name="Diamond M."/>
            <person name="Durham M.E."/>
            <person name="Foxe J.M."/>
            <person name="Go M."/>
            <person name="Henderson B.A."/>
            <person name="Jones I.B."/>
            <person name="McGettigan J.A."/>
            <person name="Micheletti S.J."/>
            <person name="Nasrallah M.E."/>
            <person name="Ortiz D."/>
            <person name="Piller C.R."/>
            <person name="Privatt S.R."/>
            <person name="Schneider S.L."/>
            <person name="Sharp S."/>
            <person name="Smith T.C."/>
            <person name="Stanton J.D."/>
            <person name="Ullery H.E."/>
            <person name="Wilson R.J."/>
            <person name="Serrano M.G."/>
            <person name="Buck G."/>
            <person name="Lee V."/>
            <person name="Wang Y."/>
            <person name="Carvalho R."/>
            <person name="Voegtly L."/>
            <person name="Shi R."/>
            <person name="Duckworth R."/>
            <person name="Johnson A."/>
            <person name="Loviza R."/>
            <person name="Walstead R."/>
            <person name="Shah Z."/>
            <person name="Kiflezghi M."/>
            <person name="Wade K."/>
            <person name="Ball S.L."/>
            <person name="Bradley K.W."/>
            <person name="Asai D.J."/>
            <person name="Bowman C.A."/>
            <person name="Russell D.A."/>
            <person name="Pope W.H."/>
            <person name="Jacobs-Sera D."/>
            <person name="Hendrix R.W."/>
            <person name="Hatfull G.F."/>
        </authorList>
    </citation>
    <scope>NUCLEOTIDE SEQUENCE [LARGE SCALE GENOMIC DNA]</scope>
    <source>
        <strain evidence="14">JCM 19170</strain>
    </source>
</reference>
<dbReference type="GO" id="GO:0000428">
    <property type="term" value="C:DNA-directed RNA polymerase complex"/>
    <property type="evidence" value="ECO:0007669"/>
    <property type="project" value="UniProtKB-KW"/>
</dbReference>
<evidence type="ECO:0000256" key="1">
    <source>
        <dbReference type="ARBA" id="ARBA00008798"/>
    </source>
</evidence>
<dbReference type="Gene3D" id="1.10.10.1330">
    <property type="entry name" value="RNA polymerase sigma-54 factor, core-binding domain"/>
    <property type="match status" value="1"/>
</dbReference>
<keyword evidence="2 9" id="KW-0240">DNA-directed RNA polymerase</keyword>
<evidence type="ECO:0000313" key="14">
    <source>
        <dbReference type="Proteomes" id="UP000182108"/>
    </source>
</evidence>
<feature type="domain" description="RNA polymerase sigma factor 54 DNA-binding" evidence="11">
    <location>
        <begin position="343"/>
        <end position="499"/>
    </location>
</feature>
<dbReference type="GO" id="GO:0016987">
    <property type="term" value="F:sigma factor activity"/>
    <property type="evidence" value="ECO:0007669"/>
    <property type="project" value="UniProtKB-KW"/>
</dbReference>
<evidence type="ECO:0000256" key="2">
    <source>
        <dbReference type="ARBA" id="ARBA00022478"/>
    </source>
</evidence>
<dbReference type="Pfam" id="PF04552">
    <property type="entry name" value="Sigma54_DBD"/>
    <property type="match status" value="1"/>
</dbReference>
<accession>A0A0K6IWY5</accession>
<keyword evidence="7 9" id="KW-0238">DNA-binding</keyword>
<dbReference type="GO" id="GO:0003677">
    <property type="term" value="F:DNA binding"/>
    <property type="evidence" value="ECO:0007669"/>
    <property type="project" value="UniProtKB-KW"/>
</dbReference>
<dbReference type="NCBIfam" id="NF004595">
    <property type="entry name" value="PRK05932.1-2"/>
    <property type="match status" value="1"/>
</dbReference>
<evidence type="ECO:0000256" key="8">
    <source>
        <dbReference type="ARBA" id="ARBA00023163"/>
    </source>
</evidence>
<dbReference type="PRINTS" id="PR00045">
    <property type="entry name" value="SIGMA54FCT"/>
</dbReference>
<evidence type="ECO:0000256" key="9">
    <source>
        <dbReference type="PIRNR" id="PIRNR000774"/>
    </source>
</evidence>
<feature type="region of interest" description="Disordered" evidence="10">
    <location>
        <begin position="49"/>
        <end position="117"/>
    </location>
</feature>
<dbReference type="NCBIfam" id="TIGR02395">
    <property type="entry name" value="rpoN_sigma"/>
    <property type="match status" value="1"/>
</dbReference>
<dbReference type="Proteomes" id="UP000182108">
    <property type="component" value="Unassembled WGS sequence"/>
</dbReference>
<evidence type="ECO:0000259" key="12">
    <source>
        <dbReference type="Pfam" id="PF04963"/>
    </source>
</evidence>
<dbReference type="RefSeq" id="WP_055423903.1">
    <property type="nucleotide sequence ID" value="NZ_CYHH01000009.1"/>
</dbReference>
<dbReference type="GO" id="GO:0016779">
    <property type="term" value="F:nucleotidyltransferase activity"/>
    <property type="evidence" value="ECO:0007669"/>
    <property type="project" value="UniProtKB-KW"/>
</dbReference>
<keyword evidence="6 9" id="KW-0731">Sigma factor</keyword>
<dbReference type="Gene3D" id="1.10.10.60">
    <property type="entry name" value="Homeodomain-like"/>
    <property type="match status" value="1"/>
</dbReference>
<gene>
    <name evidence="13" type="ORF">Ga0061068_10954</name>
</gene>
<dbReference type="NCBIfam" id="NF009118">
    <property type="entry name" value="PRK12469.1"/>
    <property type="match status" value="1"/>
</dbReference>
<evidence type="ECO:0000256" key="6">
    <source>
        <dbReference type="ARBA" id="ARBA00023082"/>
    </source>
</evidence>
<feature type="domain" description="RNA polymerase sigma factor 54 core-binding" evidence="12">
    <location>
        <begin position="137"/>
        <end position="330"/>
    </location>
</feature>
<dbReference type="InterPro" id="IPR038709">
    <property type="entry name" value="RpoN_core-bd_sf"/>
</dbReference>